<name>A0A5C8L0H5_9GAMM</name>
<protein>
    <submittedName>
        <fullName evidence="1">Uncharacterized protein</fullName>
    </submittedName>
</protein>
<evidence type="ECO:0000313" key="2">
    <source>
        <dbReference type="Proteomes" id="UP000321248"/>
    </source>
</evidence>
<dbReference type="InterPro" id="IPR008995">
    <property type="entry name" value="Mo/tungstate-bd_C_term_dom"/>
</dbReference>
<reference evidence="1 2" key="1">
    <citation type="submission" date="2019-08" db="EMBL/GenBank/DDBJ databases">
        <authorList>
            <person name="Karlyshev A.V."/>
        </authorList>
    </citation>
    <scope>NUCLEOTIDE SEQUENCE [LARGE SCALE GENOMIC DNA]</scope>
    <source>
        <strain evidence="1 2">Alg18-2.2</strain>
    </source>
</reference>
<proteinExistence type="predicted"/>
<dbReference type="EMBL" id="VRTS01000001">
    <property type="protein sequence ID" value="TXK65755.1"/>
    <property type="molecule type" value="Genomic_DNA"/>
</dbReference>
<sequence length="99" mass="9992">MEVPFAALHALAEGARFSVTAVRFSGEVALVTLSAAVEGSAMVVEVSARLARDLGLAAGAAVTASVVATGWILSVAGEALAYVADEATRPLVHSRRISG</sequence>
<dbReference type="SUPFAM" id="SSF50331">
    <property type="entry name" value="MOP-like"/>
    <property type="match status" value="1"/>
</dbReference>
<comment type="caution">
    <text evidence="1">The sequence shown here is derived from an EMBL/GenBank/DDBJ whole genome shotgun (WGS) entry which is preliminary data.</text>
</comment>
<dbReference type="Proteomes" id="UP000321248">
    <property type="component" value="Unassembled WGS sequence"/>
</dbReference>
<keyword evidence="2" id="KW-1185">Reference proteome</keyword>
<dbReference type="AlphaFoldDB" id="A0A5C8L0H5"/>
<gene>
    <name evidence="1" type="ORF">FU658_01180</name>
</gene>
<evidence type="ECO:0000313" key="1">
    <source>
        <dbReference type="EMBL" id="TXK65755.1"/>
    </source>
</evidence>
<dbReference type="RefSeq" id="WP_147890428.1">
    <property type="nucleotide sequence ID" value="NZ_VRTS01000001.1"/>
</dbReference>
<accession>A0A5C8L0H5</accession>
<organism evidence="1 2">
    <name type="scientific">Alkalisalibacterium limincola</name>
    <dbReference type="NCBI Taxonomy" id="2699169"/>
    <lineage>
        <taxon>Bacteria</taxon>
        <taxon>Pseudomonadati</taxon>
        <taxon>Pseudomonadota</taxon>
        <taxon>Gammaproteobacteria</taxon>
        <taxon>Lysobacterales</taxon>
        <taxon>Lysobacteraceae</taxon>
        <taxon>Alkalisalibacterium</taxon>
    </lineage>
</organism>